<dbReference type="PANTHER" id="PTHR10869">
    <property type="entry name" value="PROLYL 4-HYDROXYLASE ALPHA SUBUNIT"/>
    <property type="match status" value="1"/>
</dbReference>
<keyword evidence="3" id="KW-0812">Transmembrane</keyword>
<proteinExistence type="predicted"/>
<keyword evidence="3" id="KW-1133">Transmembrane helix</keyword>
<evidence type="ECO:0000256" key="3">
    <source>
        <dbReference type="SAM" id="Phobius"/>
    </source>
</evidence>
<organism evidence="5 6">
    <name type="scientific">Aphanomyces stellatus</name>
    <dbReference type="NCBI Taxonomy" id="120398"/>
    <lineage>
        <taxon>Eukaryota</taxon>
        <taxon>Sar</taxon>
        <taxon>Stramenopiles</taxon>
        <taxon>Oomycota</taxon>
        <taxon>Saprolegniomycetes</taxon>
        <taxon>Saprolegniales</taxon>
        <taxon>Verrucalvaceae</taxon>
        <taxon>Aphanomyces</taxon>
    </lineage>
</organism>
<protein>
    <submittedName>
        <fullName evidence="5">Aste57867_2593 protein</fullName>
    </submittedName>
</protein>
<evidence type="ECO:0000313" key="4">
    <source>
        <dbReference type="EMBL" id="KAF0716909.1"/>
    </source>
</evidence>
<sequence length="681" mass="76282">MEPEPEHPPPQPPRKQLASSSSLWLGLVLVSVAVLGAAIYFAPEKHEVVSHQALQERAFDAAMANNRRTNLLAAENPPKYESDIVAMEAQSFVSPRTDTCKAPPTVVVPSFYVPVHEMMALQVGTLRTNHSIFLMRNGDNDGILVTWDGDDACVHALAHTAALALGVDPRRLDHGVRLASQYSLPLLTATDIEASNRIVHVLLDMELWVWPGIHVGFVYNVSGVLLTTQSLAPRVFSVQHFLTQDEADAIIEQGEARLRRSPIGENAVGTISDVRTSHTAFLPDTALAREFQHRSTQLARLPSASFAERLQLVRYRPGEFYRKHLDTMASKNIVPVPVYTYDDYVTWTKWAIERLDMLGDAAPDGFRAGQPLNPKDRNFPRSLLELFLDDARFFESRDDGGQWKQWIASKVKAKGGNPMRQLLKPEAKPEYLADIVRAWERRLHRPNMQYHFHKQATNGMSHFLRWIRWAKERISVLGADVPSVAQPAGPLYPKFNEAFQFELVNLLFEHHSSAQLMQILTKQWFDFFVEYKTRRDCIHILLQQVPAFAQVVADTWSEAIAFPALQYKVPAHVHHASPNRFVTLFLYLNSVKHGGGTVFPFGTTSNVDGATLPAAKMAECSQGLTVPATALGASLFYTQTVDQEIDPLALHGGCPPEEGIKWGSNSFMWNADADEGSNFWK</sequence>
<dbReference type="AlphaFoldDB" id="A0A485K7V6"/>
<dbReference type="GO" id="GO:0004656">
    <property type="term" value="F:procollagen-proline 4-dioxygenase activity"/>
    <property type="evidence" value="ECO:0007669"/>
    <property type="project" value="TreeGrafter"/>
</dbReference>
<feature type="transmembrane region" description="Helical" evidence="3">
    <location>
        <begin position="23"/>
        <end position="42"/>
    </location>
</feature>
<evidence type="ECO:0000313" key="6">
    <source>
        <dbReference type="Proteomes" id="UP000332933"/>
    </source>
</evidence>
<keyword evidence="3" id="KW-0472">Membrane</keyword>
<keyword evidence="6" id="KW-1185">Reference proteome</keyword>
<dbReference type="InterPro" id="IPR045054">
    <property type="entry name" value="P4HA-like"/>
</dbReference>
<dbReference type="OrthoDB" id="10259408at2759"/>
<dbReference type="GO" id="GO:0046872">
    <property type="term" value="F:metal ion binding"/>
    <property type="evidence" value="ECO:0007669"/>
    <property type="project" value="UniProtKB-KW"/>
</dbReference>
<dbReference type="EMBL" id="CAADRA010000339">
    <property type="protein sequence ID" value="VFT79789.1"/>
    <property type="molecule type" value="Genomic_DNA"/>
</dbReference>
<keyword evidence="2" id="KW-0408">Iron</keyword>
<reference evidence="5 6" key="1">
    <citation type="submission" date="2019-03" db="EMBL/GenBank/DDBJ databases">
        <authorList>
            <person name="Gaulin E."/>
            <person name="Dumas B."/>
        </authorList>
    </citation>
    <scope>NUCLEOTIDE SEQUENCE [LARGE SCALE GENOMIC DNA]</scope>
    <source>
        <strain evidence="5">CBS 568.67</strain>
    </source>
</reference>
<keyword evidence="1" id="KW-0479">Metal-binding</keyword>
<reference evidence="4" key="2">
    <citation type="submission" date="2019-06" db="EMBL/GenBank/DDBJ databases">
        <title>Genomics analysis of Aphanomyces spp. identifies a new class of oomycete effector associated with host adaptation.</title>
        <authorList>
            <person name="Gaulin E."/>
        </authorList>
    </citation>
    <scope>NUCLEOTIDE SEQUENCE</scope>
    <source>
        <strain evidence="4">CBS 578.67</strain>
    </source>
</reference>
<evidence type="ECO:0000256" key="2">
    <source>
        <dbReference type="ARBA" id="ARBA00023004"/>
    </source>
</evidence>
<dbReference type="GO" id="GO:0005783">
    <property type="term" value="C:endoplasmic reticulum"/>
    <property type="evidence" value="ECO:0007669"/>
    <property type="project" value="TreeGrafter"/>
</dbReference>
<evidence type="ECO:0000256" key="1">
    <source>
        <dbReference type="ARBA" id="ARBA00022723"/>
    </source>
</evidence>
<dbReference type="PANTHER" id="PTHR10869:SF226">
    <property type="entry name" value="PROLYL 4-HYDROXYLASE ALPHA SUBUNIT DOMAIN-CONTAINING PROTEIN"/>
    <property type="match status" value="1"/>
</dbReference>
<dbReference type="Proteomes" id="UP000332933">
    <property type="component" value="Unassembled WGS sequence"/>
</dbReference>
<accession>A0A485K7V6</accession>
<evidence type="ECO:0000313" key="5">
    <source>
        <dbReference type="EMBL" id="VFT79789.1"/>
    </source>
</evidence>
<dbReference type="Gene3D" id="2.60.120.620">
    <property type="entry name" value="q2cbj1_9rhob like domain"/>
    <property type="match status" value="2"/>
</dbReference>
<name>A0A485K7V6_9STRA</name>
<gene>
    <name evidence="5" type="primary">Aste57867_2593</name>
    <name evidence="4" type="ORF">As57867_002586</name>
    <name evidence="5" type="ORF">ASTE57867_2593</name>
</gene>
<dbReference type="EMBL" id="VJMH01000339">
    <property type="protein sequence ID" value="KAF0716909.1"/>
    <property type="molecule type" value="Genomic_DNA"/>
</dbReference>